<dbReference type="SUPFAM" id="SSF53474">
    <property type="entry name" value="alpha/beta-Hydrolases"/>
    <property type="match status" value="1"/>
</dbReference>
<dbReference type="GO" id="GO:0044545">
    <property type="term" value="C:NSL complex"/>
    <property type="evidence" value="ECO:0007669"/>
    <property type="project" value="TreeGrafter"/>
</dbReference>
<feature type="compositionally biased region" description="Low complexity" evidence="1">
    <location>
        <begin position="961"/>
        <end position="984"/>
    </location>
</feature>
<evidence type="ECO:0000256" key="1">
    <source>
        <dbReference type="SAM" id="MobiDB-lite"/>
    </source>
</evidence>
<dbReference type="InterPro" id="IPR026555">
    <property type="entry name" value="NSL3/Tex30"/>
</dbReference>
<feature type="compositionally biased region" description="Low complexity" evidence="1">
    <location>
        <begin position="678"/>
        <end position="692"/>
    </location>
</feature>
<accession>A0AAV4ICW8</accession>
<feature type="region of interest" description="Disordered" evidence="1">
    <location>
        <begin position="909"/>
        <end position="1025"/>
    </location>
</feature>
<keyword evidence="3" id="KW-1185">Reference proteome</keyword>
<dbReference type="GO" id="GO:0045944">
    <property type="term" value="P:positive regulation of transcription by RNA polymerase II"/>
    <property type="evidence" value="ECO:0007669"/>
    <property type="project" value="TreeGrafter"/>
</dbReference>
<organism evidence="2 3">
    <name type="scientific">Elysia marginata</name>
    <dbReference type="NCBI Taxonomy" id="1093978"/>
    <lineage>
        <taxon>Eukaryota</taxon>
        <taxon>Metazoa</taxon>
        <taxon>Spiralia</taxon>
        <taxon>Lophotrochozoa</taxon>
        <taxon>Mollusca</taxon>
        <taxon>Gastropoda</taxon>
        <taxon>Heterobranchia</taxon>
        <taxon>Euthyneura</taxon>
        <taxon>Panpulmonata</taxon>
        <taxon>Sacoglossa</taxon>
        <taxon>Placobranchoidea</taxon>
        <taxon>Plakobranchidae</taxon>
        <taxon>Elysia</taxon>
    </lineage>
</organism>
<feature type="compositionally biased region" description="Polar residues" evidence="1">
    <location>
        <begin position="549"/>
        <end position="564"/>
    </location>
</feature>
<dbReference type="InterPro" id="IPR029058">
    <property type="entry name" value="AB_hydrolase_fold"/>
</dbReference>
<feature type="compositionally biased region" description="Polar residues" evidence="1">
    <location>
        <begin position="693"/>
        <end position="716"/>
    </location>
</feature>
<dbReference type="PANTHER" id="PTHR13136:SF16">
    <property type="entry name" value="KAT8 REGULATORY NSL COMPLEX SUBUNIT 3"/>
    <property type="match status" value="1"/>
</dbReference>
<proteinExistence type="predicted"/>
<feature type="compositionally biased region" description="Basic and acidic residues" evidence="1">
    <location>
        <begin position="935"/>
        <end position="946"/>
    </location>
</feature>
<sequence length="1025" mass="108646">IPSLIDRLIEGTASKQGTLASESLAGLLKRNWDPISPSINQQKLKKLPDNPLLLFIPGISISSNLMVKKRHKFWQNQLSSMGKVINVMSSTSNPNKSVVNCVESMISTTRAKILELKDHFPGRLIVLIGWNVGALVALHVSLVEAVHAVVCLGFPTMGISGNRGEVDDPVYNCKTPTFFVVGQYASATNLDCLEDIRERLRVETGLLLVGGADDQLRMSRAKKRHCGLTQHMVDRCIMEEMFEFLGNTLFQVMVQPENKVEPEVTKKQAKKRKHKDLPIAAGSQTVDNIVKPAGKDSSKLGYEPTYCIWKIRKCEDHSKESKKAVPRKRLGKAAANAGQKPFVHLTLPVIASTTGGKPANVTPSLSEAAAIASAPELSTLLQSIKTTSEQALTSATKSSSGPLISSKISSTAATSLLAPSSSTTPTTTALTLSKFLASSSFLKCIPSGDLSVEDPVASLDSKSNSDPLSDIDLEELSGKEESPVKNQPQQLQQPQQPQILIKTGLSSAPFSIPLTFSMASKVLKSGTAVKLTSSSSSTQQIQNLLMSSKSNAPTASTQSAQVSEEVSPPLEANCNTLPINSASVVSIDKISQSSGSQRKSDVKSSYLASVGDMPKASVIDIGNDTVYLKENPPSKNSAPGTVSIDLGQIASGNGGNAVKLQSSSRISLIPSVKQVPHSISSTSSSSSSLTSSPERTQLSSPVPFSQGNQQASSISKPQPRLGFSSPGKLLLTTTPSIQATTPTILQTSSQFSLSGLSSSQLLSTLSSSTGIIRFKLTSQVENKNTDIKQSSQGSDETDGNAKPPTQTSDPFAKSSKIPSFIDLTEVSPPNSKQGIKTLTALAVSQSIDSPPNSKQGIKTVTALAGSQTLSLLSLKGAGKDILSNHLFTSGSTSSLKQALNQCSTQAVPDALHNQPSSHQKIPCTANAETSSTKEGTQDKQADDLKPPEAVQEEEPVSKIETPSSDLSLSPLSSHSSKTLTSPISQSQPTKSNKSSISYTAMTRPVLASVASTRTRRIKVPKQYDL</sequence>
<dbReference type="Proteomes" id="UP000762676">
    <property type="component" value="Unassembled WGS sequence"/>
</dbReference>
<dbReference type="EMBL" id="BMAT01009500">
    <property type="protein sequence ID" value="GFS07553.1"/>
    <property type="molecule type" value="Genomic_DNA"/>
</dbReference>
<evidence type="ECO:0000313" key="2">
    <source>
        <dbReference type="EMBL" id="GFS07553.1"/>
    </source>
</evidence>
<feature type="region of interest" description="Disordered" evidence="1">
    <location>
        <begin position="677"/>
        <end position="729"/>
    </location>
</feature>
<gene>
    <name evidence="2" type="ORF">ElyMa_004735100</name>
</gene>
<dbReference type="PANTHER" id="PTHR13136">
    <property type="entry name" value="TESTIS DEVELOPMENT PROTEIN PRTD"/>
    <property type="match status" value="1"/>
</dbReference>
<feature type="region of interest" description="Disordered" evidence="1">
    <location>
        <begin position="549"/>
        <end position="568"/>
    </location>
</feature>
<dbReference type="AlphaFoldDB" id="A0AAV4ICW8"/>
<comment type="caution">
    <text evidence="2">The sequence shown here is derived from an EMBL/GenBank/DDBJ whole genome shotgun (WGS) entry which is preliminary data.</text>
</comment>
<reference evidence="2 3" key="1">
    <citation type="journal article" date="2021" name="Elife">
        <title>Chloroplast acquisition without the gene transfer in kleptoplastic sea slugs, Plakobranchus ocellatus.</title>
        <authorList>
            <person name="Maeda T."/>
            <person name="Takahashi S."/>
            <person name="Yoshida T."/>
            <person name="Shimamura S."/>
            <person name="Takaki Y."/>
            <person name="Nagai Y."/>
            <person name="Toyoda A."/>
            <person name="Suzuki Y."/>
            <person name="Arimoto A."/>
            <person name="Ishii H."/>
            <person name="Satoh N."/>
            <person name="Nishiyama T."/>
            <person name="Hasebe M."/>
            <person name="Maruyama T."/>
            <person name="Minagawa J."/>
            <person name="Obokata J."/>
            <person name="Shigenobu S."/>
        </authorList>
    </citation>
    <scope>NUCLEOTIDE SEQUENCE [LARGE SCALE GENOMIC DNA]</scope>
</reference>
<feature type="compositionally biased region" description="Polar residues" evidence="1">
    <location>
        <begin position="783"/>
        <end position="794"/>
    </location>
</feature>
<feature type="region of interest" description="Disordered" evidence="1">
    <location>
        <begin position="783"/>
        <end position="814"/>
    </location>
</feature>
<feature type="non-terminal residue" evidence="2">
    <location>
        <position position="1"/>
    </location>
</feature>
<name>A0AAV4ICW8_9GAST</name>
<feature type="compositionally biased region" description="Polar residues" evidence="1">
    <location>
        <begin position="985"/>
        <end position="1000"/>
    </location>
</feature>
<protein>
    <submittedName>
        <fullName evidence="2">KAT8 regulatory NSL complex subunit 3</fullName>
    </submittedName>
</protein>
<evidence type="ECO:0000313" key="3">
    <source>
        <dbReference type="Proteomes" id="UP000762676"/>
    </source>
</evidence>